<gene>
    <name evidence="3" type="ORF">K504DRAFT_462933</name>
</gene>
<feature type="region of interest" description="Disordered" evidence="2">
    <location>
        <begin position="77"/>
        <end position="104"/>
    </location>
</feature>
<reference evidence="3" key="1">
    <citation type="journal article" date="2020" name="Stud. Mycol.">
        <title>101 Dothideomycetes genomes: a test case for predicting lifestyles and emergence of pathogens.</title>
        <authorList>
            <person name="Haridas S."/>
            <person name="Albert R."/>
            <person name="Binder M."/>
            <person name="Bloem J."/>
            <person name="Labutti K."/>
            <person name="Salamov A."/>
            <person name="Andreopoulos B."/>
            <person name="Baker S."/>
            <person name="Barry K."/>
            <person name="Bills G."/>
            <person name="Bluhm B."/>
            <person name="Cannon C."/>
            <person name="Castanera R."/>
            <person name="Culley D."/>
            <person name="Daum C."/>
            <person name="Ezra D."/>
            <person name="Gonzalez J."/>
            <person name="Henrissat B."/>
            <person name="Kuo A."/>
            <person name="Liang C."/>
            <person name="Lipzen A."/>
            <person name="Lutzoni F."/>
            <person name="Magnuson J."/>
            <person name="Mondo S."/>
            <person name="Nolan M."/>
            <person name="Ohm R."/>
            <person name="Pangilinan J."/>
            <person name="Park H.-J."/>
            <person name="Ramirez L."/>
            <person name="Alfaro M."/>
            <person name="Sun H."/>
            <person name="Tritt A."/>
            <person name="Yoshinaga Y."/>
            <person name="Zwiers L.-H."/>
            <person name="Turgeon B."/>
            <person name="Goodwin S."/>
            <person name="Spatafora J."/>
            <person name="Crous P."/>
            <person name="Grigoriev I."/>
        </authorList>
    </citation>
    <scope>NUCLEOTIDE SEQUENCE</scope>
    <source>
        <strain evidence="3">CBS 279.74</strain>
    </source>
</reference>
<keyword evidence="4" id="KW-1185">Reference proteome</keyword>
<organism evidence="3 4">
    <name type="scientific">Pleomassaria siparia CBS 279.74</name>
    <dbReference type="NCBI Taxonomy" id="1314801"/>
    <lineage>
        <taxon>Eukaryota</taxon>
        <taxon>Fungi</taxon>
        <taxon>Dikarya</taxon>
        <taxon>Ascomycota</taxon>
        <taxon>Pezizomycotina</taxon>
        <taxon>Dothideomycetes</taxon>
        <taxon>Pleosporomycetidae</taxon>
        <taxon>Pleosporales</taxon>
        <taxon>Pleomassariaceae</taxon>
        <taxon>Pleomassaria</taxon>
    </lineage>
</organism>
<proteinExistence type="predicted"/>
<dbReference type="Proteomes" id="UP000799428">
    <property type="component" value="Unassembled WGS sequence"/>
</dbReference>
<protein>
    <submittedName>
        <fullName evidence="3">Uncharacterized protein</fullName>
    </submittedName>
</protein>
<dbReference type="AlphaFoldDB" id="A0A6G1JU67"/>
<feature type="coiled-coil region" evidence="1">
    <location>
        <begin position="468"/>
        <end position="495"/>
    </location>
</feature>
<evidence type="ECO:0000313" key="3">
    <source>
        <dbReference type="EMBL" id="KAF2703863.1"/>
    </source>
</evidence>
<evidence type="ECO:0000313" key="4">
    <source>
        <dbReference type="Proteomes" id="UP000799428"/>
    </source>
</evidence>
<dbReference type="EMBL" id="MU005784">
    <property type="protein sequence ID" value="KAF2703863.1"/>
    <property type="molecule type" value="Genomic_DNA"/>
</dbReference>
<name>A0A6G1JU67_9PLEO</name>
<evidence type="ECO:0000256" key="1">
    <source>
        <dbReference type="SAM" id="Coils"/>
    </source>
</evidence>
<accession>A0A6G1JU67</accession>
<dbReference type="OrthoDB" id="9977870at2759"/>
<keyword evidence="1" id="KW-0175">Coiled coil</keyword>
<feature type="compositionally biased region" description="Polar residues" evidence="2">
    <location>
        <begin position="89"/>
        <end position="99"/>
    </location>
</feature>
<sequence>MSEPTDYISDLTTAPIFDDAIYLSEALGASESQSEDDLDARLVSTARESGIDDPYRLLCPDTHDTATSLSTLTVASGSRSSVSIHSRETQSTSITSHPSRTSKDNPYMDSMPALRTLPPPLPPSRGSSCFERYDTVLDRFRPTSVRHTPSSSIFSGTAVMSRSCAPPTSTPQKLKRKSGLFSMFKKDTRTCASRSHHGHHANPLNPRLACGHSLSKYAIRVHIQEALESVERFAPSCCGTPLPRSVLETVLTKEETDNVTAAPVEFPLFSSLRDSGYSEDGLCSVDLSQALSKLSHSNGSFVTAPDSPSQALILADKELLEMAFADKAFTTLRAQQKEQFQRVSIFESNQRTSLAAYHQWALKRLLSKLEENKVESMKQHAIVLERLDESQIVAEHDLRESHAQETQNVATALKYMEAYCSGSKLTNPDTAHTITEEDRNKLARQYVIQKKLPAKHESAINVLRARQEMNVKTKMQKQQAELEQLTTNYGMEKQAEEWQYMQDSDRLEVLIEARRRRVIHRWDLKFEIWRRGWESQHKTTLNGRLPHEEWPRNAHVNGPLDSSGLLALYSQGMA</sequence>
<evidence type="ECO:0000256" key="2">
    <source>
        <dbReference type="SAM" id="MobiDB-lite"/>
    </source>
</evidence>